<dbReference type="AlphaFoldDB" id="A0A7X2D0K9"/>
<dbReference type="InterPro" id="IPR001647">
    <property type="entry name" value="HTH_TetR"/>
</dbReference>
<evidence type="ECO:0000313" key="4">
    <source>
        <dbReference type="Proteomes" id="UP000439550"/>
    </source>
</evidence>
<organism evidence="3 4">
    <name type="scientific">Lactococcus hircilactis</name>
    <dbReference type="NCBI Taxonomy" id="1494462"/>
    <lineage>
        <taxon>Bacteria</taxon>
        <taxon>Bacillati</taxon>
        <taxon>Bacillota</taxon>
        <taxon>Bacilli</taxon>
        <taxon>Lactobacillales</taxon>
        <taxon>Streptococcaceae</taxon>
        <taxon>Lactococcus</taxon>
    </lineage>
</organism>
<keyword evidence="4" id="KW-1185">Reference proteome</keyword>
<reference evidence="3 4" key="1">
    <citation type="submission" date="2019-10" db="EMBL/GenBank/DDBJ databases">
        <authorList>
            <person name="Dong K."/>
        </authorList>
    </citation>
    <scope>NUCLEOTIDE SEQUENCE [LARGE SCALE GENOMIC DNA]</scope>
    <source>
        <strain evidence="3 4">DSM 28960</strain>
    </source>
</reference>
<comment type="caution">
    <text evidence="3">The sequence shown here is derived from an EMBL/GenBank/DDBJ whole genome shotgun (WGS) entry which is preliminary data.</text>
</comment>
<dbReference type="PANTHER" id="PTHR43479:SF11">
    <property type="entry name" value="ACREF_ENVCD OPERON REPRESSOR-RELATED"/>
    <property type="match status" value="1"/>
</dbReference>
<dbReference type="OrthoDB" id="9179041at2"/>
<dbReference type="RefSeq" id="WP_153494763.1">
    <property type="nucleotide sequence ID" value="NZ_CBCRWP010000008.1"/>
</dbReference>
<evidence type="ECO:0000256" key="1">
    <source>
        <dbReference type="ARBA" id="ARBA00023125"/>
    </source>
</evidence>
<dbReference type="PANTHER" id="PTHR43479">
    <property type="entry name" value="ACREF/ENVCD OPERON REPRESSOR-RELATED"/>
    <property type="match status" value="1"/>
</dbReference>
<evidence type="ECO:0000259" key="2">
    <source>
        <dbReference type="Pfam" id="PF00440"/>
    </source>
</evidence>
<dbReference type="Gene3D" id="1.10.357.10">
    <property type="entry name" value="Tetracycline Repressor, domain 2"/>
    <property type="match status" value="1"/>
</dbReference>
<accession>A0A7X2D0K9</accession>
<dbReference type="SUPFAM" id="SSF46689">
    <property type="entry name" value="Homeodomain-like"/>
    <property type="match status" value="1"/>
</dbReference>
<evidence type="ECO:0000313" key="3">
    <source>
        <dbReference type="EMBL" id="MQW38527.1"/>
    </source>
</evidence>
<feature type="domain" description="HTH tetR-type" evidence="2">
    <location>
        <begin position="14"/>
        <end position="62"/>
    </location>
</feature>
<proteinExistence type="predicted"/>
<protein>
    <submittedName>
        <fullName evidence="3">TetR family transcriptional regulator</fullName>
    </submittedName>
</protein>
<dbReference type="InterPro" id="IPR009057">
    <property type="entry name" value="Homeodomain-like_sf"/>
</dbReference>
<sequence>MRITKKPDVRKQELIDLAKEMFLKNGYEKVSVREIVNASESMGSPGLFYYYFKSKKAIYEAVIDQMVDQEIEERRTIYEDNKAEPLQALMKLLHVIHNDSFEYQKFRLEKENRTLLEQVSKKLIVAEEDILNELITDMLKEEIISSNPLINLKSVKYITAFLIYGSNGILVGLNPDDDREEANQHIRLLIQELLGIKIE</sequence>
<dbReference type="InterPro" id="IPR050624">
    <property type="entry name" value="HTH-type_Tx_Regulator"/>
</dbReference>
<name>A0A7X2D0K9_9LACT</name>
<gene>
    <name evidence="3" type="ORF">GHI93_01000</name>
</gene>
<keyword evidence="1" id="KW-0238">DNA-binding</keyword>
<dbReference type="Pfam" id="PF00440">
    <property type="entry name" value="TetR_N"/>
    <property type="match status" value="1"/>
</dbReference>
<dbReference type="Proteomes" id="UP000439550">
    <property type="component" value="Unassembled WGS sequence"/>
</dbReference>
<dbReference type="EMBL" id="WITJ01000001">
    <property type="protein sequence ID" value="MQW38527.1"/>
    <property type="molecule type" value="Genomic_DNA"/>
</dbReference>
<dbReference type="GO" id="GO:0003677">
    <property type="term" value="F:DNA binding"/>
    <property type="evidence" value="ECO:0007669"/>
    <property type="project" value="UniProtKB-KW"/>
</dbReference>